<evidence type="ECO:0000313" key="1">
    <source>
        <dbReference type="EMBL" id="MFC4158159.1"/>
    </source>
</evidence>
<evidence type="ECO:0000313" key="2">
    <source>
        <dbReference type="Proteomes" id="UP001595791"/>
    </source>
</evidence>
<accession>A0ABV8MLK5</accession>
<evidence type="ECO:0008006" key="3">
    <source>
        <dbReference type="Google" id="ProtNLM"/>
    </source>
</evidence>
<keyword evidence="2" id="KW-1185">Reference proteome</keyword>
<reference evidence="2" key="1">
    <citation type="journal article" date="2019" name="Int. J. Syst. Evol. Microbiol.">
        <title>The Global Catalogue of Microorganisms (GCM) 10K type strain sequencing project: providing services to taxonomists for standard genome sequencing and annotation.</title>
        <authorList>
            <consortium name="The Broad Institute Genomics Platform"/>
            <consortium name="The Broad Institute Genome Sequencing Center for Infectious Disease"/>
            <person name="Wu L."/>
            <person name="Ma J."/>
        </authorList>
    </citation>
    <scope>NUCLEOTIDE SEQUENCE [LARGE SCALE GENOMIC DNA]</scope>
    <source>
        <strain evidence="2">LMG 29894</strain>
    </source>
</reference>
<sequence>MIEKLMRLFGRESREDQAVAIVASALPLAPVQAMQSISDWLAQEAPRFAARKDGLQILRRIDPDLRTVAESAINGMVDAHANHARSTLLLQTTVPYCDTILRTYTEALKREVEMLAKKPQYIGLVQASVSSWLYWIGREHVVRFVREPRMDRLPWHEIRPLVEFALGLGGTLAARLARPEGESGRLQKQLAHLVLLSRTLSPDLQGRQLLIADRIADTLASFIHVSQQHSDSTPFGQVSDDDNPPTMLTQVPTKLQGRGLYYGLEKTLLELIALENLISTQHKLPQKLDPAGELQVAETLTVIKHLKNRWSGREAKRLAERRAISGTLSVAYEFAALRRLVSAALAPPKTQTVERCEVEDVSATGLGLKLSRHKGWAKIGLVVGIKTDKDNNWRIGVLRRVLVRGQGEVFAGVQMWSRDPESVRLTVKAKVSQWEMVSQVQSYDNLLALYLRPDNGTAQQHLLLTAKPELQVGQLYAAPATRDGDLSFRVLSQQEICVDCVVYRCELLTLAPPPVDTVASDRGEVQ</sequence>
<protein>
    <recommendedName>
        <fullName evidence="3">PilZ domain-containing protein</fullName>
    </recommendedName>
</protein>
<organism evidence="1 2">
    <name type="scientific">Chitinimonas lacunae</name>
    <dbReference type="NCBI Taxonomy" id="1963018"/>
    <lineage>
        <taxon>Bacteria</taxon>
        <taxon>Pseudomonadati</taxon>
        <taxon>Pseudomonadota</taxon>
        <taxon>Betaproteobacteria</taxon>
        <taxon>Neisseriales</taxon>
        <taxon>Chitinibacteraceae</taxon>
        <taxon>Chitinimonas</taxon>
    </lineage>
</organism>
<dbReference type="EMBL" id="JBHSBU010000001">
    <property type="protein sequence ID" value="MFC4158159.1"/>
    <property type="molecule type" value="Genomic_DNA"/>
</dbReference>
<name>A0ABV8MLK5_9NEIS</name>
<dbReference type="Proteomes" id="UP001595791">
    <property type="component" value="Unassembled WGS sequence"/>
</dbReference>
<gene>
    <name evidence="1" type="ORF">ACFOW7_02185</name>
</gene>
<dbReference type="RefSeq" id="WP_378160541.1">
    <property type="nucleotide sequence ID" value="NZ_JBHSBU010000001.1"/>
</dbReference>
<comment type="caution">
    <text evidence="1">The sequence shown here is derived from an EMBL/GenBank/DDBJ whole genome shotgun (WGS) entry which is preliminary data.</text>
</comment>
<proteinExistence type="predicted"/>